<dbReference type="RefSeq" id="WP_317935483.1">
    <property type="nucleotide sequence ID" value="NZ_JAUBDH010000004.1"/>
</dbReference>
<dbReference type="Gene3D" id="3.40.30.10">
    <property type="entry name" value="Glutaredoxin"/>
    <property type="match status" value="1"/>
</dbReference>
<evidence type="ECO:0000313" key="2">
    <source>
        <dbReference type="Proteomes" id="UP001280629"/>
    </source>
</evidence>
<name>A0ABU4G0M7_9BACL</name>
<reference evidence="1 2" key="1">
    <citation type="submission" date="2023-06" db="EMBL/GenBank/DDBJ databases">
        <title>Sporosarcina sp. nov., isolated from Korean traditional fermented seafood 'Jeotgal'.</title>
        <authorList>
            <person name="Yang A.-I."/>
            <person name="Shin N.-R."/>
        </authorList>
    </citation>
    <scope>NUCLEOTIDE SEQUENCE [LARGE SCALE GENOMIC DNA]</scope>
    <source>
        <strain evidence="1 2">KCTC3840</strain>
    </source>
</reference>
<comment type="caution">
    <text evidence="1">The sequence shown here is derived from an EMBL/GenBank/DDBJ whole genome shotgun (WGS) entry which is preliminary data.</text>
</comment>
<dbReference type="Pfam" id="PF11009">
    <property type="entry name" value="BrxC"/>
    <property type="match status" value="1"/>
</dbReference>
<evidence type="ECO:0000313" key="1">
    <source>
        <dbReference type="EMBL" id="MDW0109930.1"/>
    </source>
</evidence>
<dbReference type="NCBIfam" id="TIGR04019">
    <property type="entry name" value="B_thiol_YtxJ"/>
    <property type="match status" value="1"/>
</dbReference>
<proteinExistence type="predicted"/>
<dbReference type="InterPro" id="IPR036249">
    <property type="entry name" value="Thioredoxin-like_sf"/>
</dbReference>
<dbReference type="SUPFAM" id="SSF52833">
    <property type="entry name" value="Thioredoxin-like"/>
    <property type="match status" value="1"/>
</dbReference>
<accession>A0ABU4G0M7</accession>
<organism evidence="1 2">
    <name type="scientific">Sporosarcina aquimarina</name>
    <dbReference type="NCBI Taxonomy" id="114975"/>
    <lineage>
        <taxon>Bacteria</taxon>
        <taxon>Bacillati</taxon>
        <taxon>Bacillota</taxon>
        <taxon>Bacilli</taxon>
        <taxon>Bacillales</taxon>
        <taxon>Caryophanaceae</taxon>
        <taxon>Sporosarcina</taxon>
    </lineage>
</organism>
<gene>
    <name evidence="1" type="primary">ytxJ</name>
    <name evidence="1" type="ORF">QT716_07635</name>
</gene>
<keyword evidence="2" id="KW-1185">Reference proteome</keyword>
<protein>
    <submittedName>
        <fullName evidence="1">Bacillithiol system redox-active protein YtxJ</fullName>
    </submittedName>
</protein>
<dbReference type="Proteomes" id="UP001280629">
    <property type="component" value="Unassembled WGS sequence"/>
</dbReference>
<dbReference type="EMBL" id="JAUBDH010000004">
    <property type="protein sequence ID" value="MDW0109930.1"/>
    <property type="molecule type" value="Genomic_DNA"/>
</dbReference>
<sequence length="107" mass="12027">MQELHTREDWEKAVKQSDNDPVLIIKHSTTCPISAAGYREFQSFNTDTTKYCVIVQTSKELSQQIAADTSVKHESPQALLLKNGKAVWHASHYDIQQAALEKAINSN</sequence>
<dbReference type="InterPro" id="IPR022551">
    <property type="entry name" value="BrxC"/>
</dbReference>